<feature type="transmembrane region" description="Helical" evidence="1">
    <location>
        <begin position="123"/>
        <end position="140"/>
    </location>
</feature>
<evidence type="ECO:0000313" key="3">
    <source>
        <dbReference type="Proteomes" id="UP001464891"/>
    </source>
</evidence>
<protein>
    <submittedName>
        <fullName evidence="2">Uncharacterized protein</fullName>
    </submittedName>
</protein>
<keyword evidence="1" id="KW-0812">Transmembrane</keyword>
<evidence type="ECO:0000313" key="2">
    <source>
        <dbReference type="EMBL" id="MEP0820479.1"/>
    </source>
</evidence>
<feature type="transmembrane region" description="Helical" evidence="1">
    <location>
        <begin position="55"/>
        <end position="79"/>
    </location>
</feature>
<dbReference type="EMBL" id="JAMPKM010000031">
    <property type="protein sequence ID" value="MEP0820479.1"/>
    <property type="molecule type" value="Genomic_DNA"/>
</dbReference>
<evidence type="ECO:0000256" key="1">
    <source>
        <dbReference type="SAM" id="Phobius"/>
    </source>
</evidence>
<sequence length="214" mass="24239">MTIYTPGGRPIDIPTNYAFTLLARLYPRYYPHKVLKIAEAIAEIPVAVTYLLTSILFAVKAAPIVIFAGVLVTLVAFFLMQIHSKYISPIVTFGIIFNSIDKWRLSTHALVLLGWYSSGWKGPAAFTGAMLIAVLVKTILEAQEKSRIRAVEGARIYSKFERCFIDAYRFCANKAGITLDLNLSEEEIESNRWQIAYDNYRLKNPTLFEVKQFT</sequence>
<keyword evidence="1" id="KW-0472">Membrane</keyword>
<keyword evidence="1" id="KW-1133">Transmembrane helix</keyword>
<dbReference type="RefSeq" id="WP_190441475.1">
    <property type="nucleotide sequence ID" value="NZ_JAMPKM010000031.1"/>
</dbReference>
<name>A0ABV0JFC1_9CYAN</name>
<accession>A0ABV0JFC1</accession>
<gene>
    <name evidence="2" type="ORF">NC998_25625</name>
</gene>
<organism evidence="2 3">
    <name type="scientific">Trichocoleus desertorum GB2-A4</name>
    <dbReference type="NCBI Taxonomy" id="2933944"/>
    <lineage>
        <taxon>Bacteria</taxon>
        <taxon>Bacillati</taxon>
        <taxon>Cyanobacteriota</taxon>
        <taxon>Cyanophyceae</taxon>
        <taxon>Leptolyngbyales</taxon>
        <taxon>Trichocoleusaceae</taxon>
        <taxon>Trichocoleus</taxon>
    </lineage>
</organism>
<dbReference type="Proteomes" id="UP001464891">
    <property type="component" value="Unassembled WGS sequence"/>
</dbReference>
<proteinExistence type="predicted"/>
<keyword evidence="3" id="KW-1185">Reference proteome</keyword>
<reference evidence="2 3" key="1">
    <citation type="submission" date="2022-04" db="EMBL/GenBank/DDBJ databases">
        <title>Positive selection, recombination, and allopatry shape intraspecific diversity of widespread and dominant cyanobacteria.</title>
        <authorList>
            <person name="Wei J."/>
            <person name="Shu W."/>
            <person name="Hu C."/>
        </authorList>
    </citation>
    <scope>NUCLEOTIDE SEQUENCE [LARGE SCALE GENOMIC DNA]</scope>
    <source>
        <strain evidence="2 3">GB2-A4</strain>
    </source>
</reference>
<comment type="caution">
    <text evidence="2">The sequence shown here is derived from an EMBL/GenBank/DDBJ whole genome shotgun (WGS) entry which is preliminary data.</text>
</comment>